<dbReference type="PRINTS" id="PR00081">
    <property type="entry name" value="GDHRDH"/>
</dbReference>
<comment type="caution">
    <text evidence="4">The sequence shown here is derived from an EMBL/GenBank/DDBJ whole genome shotgun (WGS) entry which is preliminary data.</text>
</comment>
<dbReference type="PANTHER" id="PTHR42760">
    <property type="entry name" value="SHORT-CHAIN DEHYDROGENASES/REDUCTASES FAMILY MEMBER"/>
    <property type="match status" value="1"/>
</dbReference>
<dbReference type="EMBL" id="CASHTH010004532">
    <property type="protein sequence ID" value="CAI8058590.1"/>
    <property type="molecule type" value="Genomic_DNA"/>
</dbReference>
<protein>
    <submittedName>
        <fullName evidence="4">1,6-dihydroxycyclohexa-2,4-diene-1-carboxylate dehydrogenase</fullName>
    </submittedName>
</protein>
<dbReference type="Gene3D" id="3.40.50.720">
    <property type="entry name" value="NAD(P)-binding Rossmann-like Domain"/>
    <property type="match status" value="1"/>
</dbReference>
<comment type="pathway">
    <text evidence="1">Lipid metabolism; fatty acid biosynthesis.</text>
</comment>
<dbReference type="GO" id="GO:0016616">
    <property type="term" value="F:oxidoreductase activity, acting on the CH-OH group of donors, NAD or NADP as acceptor"/>
    <property type="evidence" value="ECO:0007669"/>
    <property type="project" value="TreeGrafter"/>
</dbReference>
<dbReference type="GO" id="GO:0030497">
    <property type="term" value="P:fatty acid elongation"/>
    <property type="evidence" value="ECO:0007669"/>
    <property type="project" value="TreeGrafter"/>
</dbReference>
<dbReference type="Proteomes" id="UP001174909">
    <property type="component" value="Unassembled WGS sequence"/>
</dbReference>
<keyword evidence="5" id="KW-1185">Reference proteome</keyword>
<comment type="similarity">
    <text evidence="2 3">Belongs to the short-chain dehydrogenases/reductases (SDR) family.</text>
</comment>
<evidence type="ECO:0000256" key="2">
    <source>
        <dbReference type="ARBA" id="ARBA00006484"/>
    </source>
</evidence>
<dbReference type="InterPro" id="IPR002347">
    <property type="entry name" value="SDR_fam"/>
</dbReference>
<accession>A0AA35U1S9</accession>
<reference evidence="4" key="1">
    <citation type="submission" date="2023-03" db="EMBL/GenBank/DDBJ databases">
        <authorList>
            <person name="Steffen K."/>
            <person name="Cardenas P."/>
        </authorList>
    </citation>
    <scope>NUCLEOTIDE SEQUENCE</scope>
</reference>
<dbReference type="PANTHER" id="PTHR42760:SF123">
    <property type="entry name" value="OXIDOREDUCTASE"/>
    <property type="match status" value="1"/>
</dbReference>
<sequence length="279" mass="29757">MAGVLDAKAAGARRFEGKVAVVTGAGQGIGAATARRLAQEGAAVVIGDMVEESSMRVRDELREFGGEAAVCLGELSKWENAQALMAFAQEQFGRIDVLANVAGGTIWFQSFQYYTPEQIQAEIDKSFWTAMWCCRAALPYMIEQKSGAIVNVATHAVTGAFRVPYAAAKAGQIGLTTSLSREVAPLGIRVNCMAPSGTLAEDRVTPRNHGISAVPPELPPEEMDLQETYRQQTRLSEIPMGRRGEADEQAAAIAFLASHDASYITGQVLAVGGGQAYPF</sequence>
<evidence type="ECO:0000313" key="5">
    <source>
        <dbReference type="Proteomes" id="UP001174909"/>
    </source>
</evidence>
<dbReference type="AlphaFoldDB" id="A0AA35U1S9"/>
<proteinExistence type="inferred from homology"/>
<dbReference type="InterPro" id="IPR036291">
    <property type="entry name" value="NAD(P)-bd_dom_sf"/>
</dbReference>
<organism evidence="4 5">
    <name type="scientific">Geodia barretti</name>
    <name type="common">Barrett's horny sponge</name>
    <dbReference type="NCBI Taxonomy" id="519541"/>
    <lineage>
        <taxon>Eukaryota</taxon>
        <taxon>Metazoa</taxon>
        <taxon>Porifera</taxon>
        <taxon>Demospongiae</taxon>
        <taxon>Heteroscleromorpha</taxon>
        <taxon>Tetractinellida</taxon>
        <taxon>Astrophorina</taxon>
        <taxon>Geodiidae</taxon>
        <taxon>Geodia</taxon>
    </lineage>
</organism>
<evidence type="ECO:0000256" key="3">
    <source>
        <dbReference type="RuleBase" id="RU000363"/>
    </source>
</evidence>
<evidence type="ECO:0000313" key="4">
    <source>
        <dbReference type="EMBL" id="CAI8058590.1"/>
    </source>
</evidence>
<name>A0AA35U1S9_GEOBA</name>
<dbReference type="SUPFAM" id="SSF51735">
    <property type="entry name" value="NAD(P)-binding Rossmann-fold domains"/>
    <property type="match status" value="1"/>
</dbReference>
<gene>
    <name evidence="4" type="ORF">GBAR_LOCUS31860</name>
</gene>
<dbReference type="FunFam" id="3.40.50.720:FF:000084">
    <property type="entry name" value="Short-chain dehydrogenase reductase"/>
    <property type="match status" value="1"/>
</dbReference>
<evidence type="ECO:0000256" key="1">
    <source>
        <dbReference type="ARBA" id="ARBA00005194"/>
    </source>
</evidence>
<dbReference type="PRINTS" id="PR00080">
    <property type="entry name" value="SDRFAMILY"/>
</dbReference>
<dbReference type="Pfam" id="PF00106">
    <property type="entry name" value="adh_short"/>
    <property type="match status" value="1"/>
</dbReference>